<gene>
    <name evidence="2" type="ORF">J2Y69_003085</name>
</gene>
<dbReference type="RefSeq" id="WP_310022324.1">
    <property type="nucleotide sequence ID" value="NZ_JAVDUM010000014.1"/>
</dbReference>
<dbReference type="InterPro" id="IPR029052">
    <property type="entry name" value="Metallo-depent_PP-like"/>
</dbReference>
<dbReference type="SUPFAM" id="SSF56300">
    <property type="entry name" value="Metallo-dependent phosphatases"/>
    <property type="match status" value="1"/>
</dbReference>
<accession>A0ABU1SFT5</accession>
<evidence type="ECO:0000313" key="2">
    <source>
        <dbReference type="EMBL" id="MDR6868469.1"/>
    </source>
</evidence>
<name>A0ABU1SFT5_9MICO</name>
<protein>
    <submittedName>
        <fullName evidence="2">Uncharacterized protein</fullName>
    </submittedName>
</protein>
<keyword evidence="3" id="KW-1185">Reference proteome</keyword>
<dbReference type="EMBL" id="JAVDUM010000014">
    <property type="protein sequence ID" value="MDR6868469.1"/>
    <property type="molecule type" value="Genomic_DNA"/>
</dbReference>
<comment type="caution">
    <text evidence="2">The sequence shown here is derived from an EMBL/GenBank/DDBJ whole genome shotgun (WGS) entry which is preliminary data.</text>
</comment>
<organism evidence="2 3">
    <name type="scientific">Microbacterium resistens</name>
    <dbReference type="NCBI Taxonomy" id="156977"/>
    <lineage>
        <taxon>Bacteria</taxon>
        <taxon>Bacillati</taxon>
        <taxon>Actinomycetota</taxon>
        <taxon>Actinomycetes</taxon>
        <taxon>Micrococcales</taxon>
        <taxon>Microbacteriaceae</taxon>
        <taxon>Microbacterium</taxon>
    </lineage>
</organism>
<evidence type="ECO:0000256" key="1">
    <source>
        <dbReference type="SAM" id="MobiDB-lite"/>
    </source>
</evidence>
<sequence>MMLAEKLADPPSPPEILGSADVGPDGGELRDVKADKPISDWSDVLRRFNLDPDVFEVDRDTVRMSTWQQSKRTDTGDRDVVQLYSYRASFRRKRSMLDLPTLYAAAKARRAPDLAPADNDRTMIVVLSDVQAGKTGSRGGTPELLERLQGVMARLEKRLRARRPSRIVLAEGGDLFENFHSGGDPAFTNDLSLAQQMDLAGTIVFDFVRLLSRFAPVDVLTVTSNHTAWRNGPQTLGKPADDLGLYVHRQVEKLAAASRLRATWHFPGDYDESIAFDAGGTVLGMVHGNQYGPGRAIDWWTKQQHGAQPVARADVLIGAHYHHLMVQPTGRNARTGRAKWFLQAPTLDNGSDWYRNKAGDDSDPGLLTFDVTGNGFDLQSLTVL</sequence>
<evidence type="ECO:0000313" key="3">
    <source>
        <dbReference type="Proteomes" id="UP001259347"/>
    </source>
</evidence>
<proteinExistence type="predicted"/>
<reference evidence="2 3" key="1">
    <citation type="submission" date="2023-07" db="EMBL/GenBank/DDBJ databases">
        <title>Sorghum-associated microbial communities from plants grown in Nebraska, USA.</title>
        <authorList>
            <person name="Schachtman D."/>
        </authorList>
    </citation>
    <scope>NUCLEOTIDE SEQUENCE [LARGE SCALE GENOMIC DNA]</scope>
    <source>
        <strain evidence="2 3">2980</strain>
    </source>
</reference>
<dbReference type="Proteomes" id="UP001259347">
    <property type="component" value="Unassembled WGS sequence"/>
</dbReference>
<feature type="region of interest" description="Disordered" evidence="1">
    <location>
        <begin position="1"/>
        <end position="33"/>
    </location>
</feature>